<evidence type="ECO:0000256" key="2">
    <source>
        <dbReference type="ARBA" id="ARBA00023157"/>
    </source>
</evidence>
<keyword evidence="6" id="KW-1185">Reference proteome</keyword>
<proteinExistence type="inferred from homology"/>
<comment type="subcellular location">
    <subcellularLocation>
        <location evidence="3">Mitochondrion</location>
    </subcellularLocation>
</comment>
<dbReference type="Proteomes" id="UP001219518">
    <property type="component" value="Unassembled WGS sequence"/>
</dbReference>
<feature type="compositionally biased region" description="Basic and acidic residues" evidence="4">
    <location>
        <begin position="1"/>
        <end position="12"/>
    </location>
</feature>
<keyword evidence="3" id="KW-0496">Mitochondrion</keyword>
<name>A0AAE1HT27_9NEOP</name>
<keyword evidence="2" id="KW-1015">Disulfide bond</keyword>
<reference evidence="5" key="2">
    <citation type="journal article" date="2023" name="BMC Genomics">
        <title>Pest status, molecular evolution, and epigenetic factors derived from the genome assembly of Frankliniella fusca, a thysanopteran phytovirus vector.</title>
        <authorList>
            <person name="Catto M.A."/>
            <person name="Labadie P.E."/>
            <person name="Jacobson A.L."/>
            <person name="Kennedy G.G."/>
            <person name="Srinivasan R."/>
            <person name="Hunt B.G."/>
        </authorList>
    </citation>
    <scope>NUCLEOTIDE SEQUENCE</scope>
    <source>
        <strain evidence="5">PL_HMW_Pooled</strain>
    </source>
</reference>
<organism evidence="5 6">
    <name type="scientific">Frankliniella fusca</name>
    <dbReference type="NCBI Taxonomy" id="407009"/>
    <lineage>
        <taxon>Eukaryota</taxon>
        <taxon>Metazoa</taxon>
        <taxon>Ecdysozoa</taxon>
        <taxon>Arthropoda</taxon>
        <taxon>Hexapoda</taxon>
        <taxon>Insecta</taxon>
        <taxon>Pterygota</taxon>
        <taxon>Neoptera</taxon>
        <taxon>Paraneoptera</taxon>
        <taxon>Thysanoptera</taxon>
        <taxon>Terebrantia</taxon>
        <taxon>Thripoidea</taxon>
        <taxon>Thripidae</taxon>
        <taxon>Frankliniella</taxon>
    </lineage>
</organism>
<evidence type="ECO:0000256" key="4">
    <source>
        <dbReference type="SAM" id="MobiDB-lite"/>
    </source>
</evidence>
<gene>
    <name evidence="5" type="ORF">KUF71_015301</name>
</gene>
<protein>
    <recommendedName>
        <fullName evidence="3">COX assembly mitochondrial protein</fullName>
    </recommendedName>
</protein>
<sequence>MGNAHSSDRSEAGHVLPKHLGGGPLNLGDPDDRSLRKVERDILILNMVRDRVHKEKCNAEATSLDKCGGEAGFLVTFKCRKERDELLECSKRWFHDEGLRSECTEEFLKQRSYYRRTGKPGHLYKEEEKTSRIP</sequence>
<dbReference type="AlphaFoldDB" id="A0AAE1HT27"/>
<feature type="region of interest" description="Disordered" evidence="4">
    <location>
        <begin position="1"/>
        <end position="32"/>
    </location>
</feature>
<evidence type="ECO:0000313" key="6">
    <source>
        <dbReference type="Proteomes" id="UP001219518"/>
    </source>
</evidence>
<comment type="caution">
    <text evidence="5">The sequence shown here is derived from an EMBL/GenBank/DDBJ whole genome shotgun (WGS) entry which is preliminary data.</text>
</comment>
<dbReference type="EMBL" id="JAHWGI010001273">
    <property type="protein sequence ID" value="KAK3926966.1"/>
    <property type="molecule type" value="Genomic_DNA"/>
</dbReference>
<accession>A0AAE1HT27</accession>
<comment type="similarity">
    <text evidence="1 3">Belongs to the CMC family.</text>
</comment>
<reference evidence="5" key="1">
    <citation type="submission" date="2021-07" db="EMBL/GenBank/DDBJ databases">
        <authorList>
            <person name="Catto M.A."/>
            <person name="Jacobson A."/>
            <person name="Kennedy G."/>
            <person name="Labadie P."/>
            <person name="Hunt B.G."/>
            <person name="Srinivasan R."/>
        </authorList>
    </citation>
    <scope>NUCLEOTIDE SEQUENCE</scope>
    <source>
        <strain evidence="5">PL_HMW_Pooled</strain>
        <tissue evidence="5">Head</tissue>
    </source>
</reference>
<evidence type="ECO:0000313" key="5">
    <source>
        <dbReference type="EMBL" id="KAK3926966.1"/>
    </source>
</evidence>
<dbReference type="Pfam" id="PF08583">
    <property type="entry name" value="Cmc1"/>
    <property type="match status" value="1"/>
</dbReference>
<evidence type="ECO:0000256" key="3">
    <source>
        <dbReference type="RuleBase" id="RU364104"/>
    </source>
</evidence>
<dbReference type="GO" id="GO:0005739">
    <property type="term" value="C:mitochondrion"/>
    <property type="evidence" value="ECO:0007669"/>
    <property type="project" value="UniProtKB-SubCell"/>
</dbReference>
<dbReference type="InterPro" id="IPR013892">
    <property type="entry name" value="Cyt_c_biogenesis_Cmc1-like"/>
</dbReference>
<evidence type="ECO:0000256" key="1">
    <source>
        <dbReference type="ARBA" id="ARBA00007347"/>
    </source>
</evidence>